<dbReference type="Proteomes" id="UP000253727">
    <property type="component" value="Unassembled WGS sequence"/>
</dbReference>
<comment type="caution">
    <text evidence="2">The sequence shown here is derived from an EMBL/GenBank/DDBJ whole genome shotgun (WGS) entry which is preliminary data.</text>
</comment>
<proteinExistence type="predicted"/>
<keyword evidence="3" id="KW-1185">Reference proteome</keyword>
<evidence type="ECO:0000313" key="2">
    <source>
        <dbReference type="EMBL" id="RDC59372.1"/>
    </source>
</evidence>
<dbReference type="EMBL" id="QBKA01000002">
    <property type="protein sequence ID" value="RDC59372.1"/>
    <property type="molecule type" value="Genomic_DNA"/>
</dbReference>
<name>A0A369Q4F3_9SPHN</name>
<accession>A0A369Q4F3</accession>
<reference evidence="2 3" key="1">
    <citation type="submission" date="2018-04" db="EMBL/GenBank/DDBJ databases">
        <title>Altererythrobacter sp. HME9302 genome sequencing and assembly.</title>
        <authorList>
            <person name="Kang H."/>
            <person name="Kim H."/>
            <person name="Joh K."/>
        </authorList>
    </citation>
    <scope>NUCLEOTIDE SEQUENCE [LARGE SCALE GENOMIC DNA]</scope>
    <source>
        <strain evidence="2 3">HME9302</strain>
    </source>
</reference>
<gene>
    <name evidence="2" type="ORF">HME9302_00559</name>
</gene>
<feature type="region of interest" description="Disordered" evidence="1">
    <location>
        <begin position="135"/>
        <end position="155"/>
    </location>
</feature>
<evidence type="ECO:0000256" key="1">
    <source>
        <dbReference type="SAM" id="MobiDB-lite"/>
    </source>
</evidence>
<protein>
    <submittedName>
        <fullName evidence="2">Uncharacterized protein</fullName>
    </submittedName>
</protein>
<organism evidence="2 3">
    <name type="scientific">Alteripontixanthobacter maritimus</name>
    <dbReference type="NCBI Taxonomy" id="2161824"/>
    <lineage>
        <taxon>Bacteria</taxon>
        <taxon>Pseudomonadati</taxon>
        <taxon>Pseudomonadota</taxon>
        <taxon>Alphaproteobacteria</taxon>
        <taxon>Sphingomonadales</taxon>
        <taxon>Erythrobacteraceae</taxon>
        <taxon>Alteripontixanthobacter</taxon>
    </lineage>
</organism>
<evidence type="ECO:0000313" key="3">
    <source>
        <dbReference type="Proteomes" id="UP000253727"/>
    </source>
</evidence>
<sequence>MNVTAAYRLKLRNNGRTPLTGVKVLADLTTAHQKVPIAEQVADDSLALPERHVDQTIAAGETLELAGEIRLPIGEVRPIKQGGGAVFVPLLRLRIEIANGSADAAKAVAPIISTHVIGSRPAQRGGRMQPFRLDGVPQPHSSLMQRPIDAPPVAG</sequence>
<dbReference type="AlphaFoldDB" id="A0A369Q4F3"/>